<organism evidence="3">
    <name type="scientific">Opuntia streptacantha</name>
    <name type="common">Prickly pear cactus</name>
    <name type="synonym">Opuntia cardona</name>
    <dbReference type="NCBI Taxonomy" id="393608"/>
    <lineage>
        <taxon>Eukaryota</taxon>
        <taxon>Viridiplantae</taxon>
        <taxon>Streptophyta</taxon>
        <taxon>Embryophyta</taxon>
        <taxon>Tracheophyta</taxon>
        <taxon>Spermatophyta</taxon>
        <taxon>Magnoliopsida</taxon>
        <taxon>eudicotyledons</taxon>
        <taxon>Gunneridae</taxon>
        <taxon>Pentapetalae</taxon>
        <taxon>Caryophyllales</taxon>
        <taxon>Cactineae</taxon>
        <taxon>Cactaceae</taxon>
        <taxon>Opuntioideae</taxon>
        <taxon>Opuntia</taxon>
    </lineage>
</organism>
<dbReference type="AlphaFoldDB" id="A0A7C9CSI2"/>
<feature type="domain" description="CCR4-NOT transcription complex subunit 1 CAF1-binding" evidence="1">
    <location>
        <begin position="129"/>
        <end position="178"/>
    </location>
</feature>
<dbReference type="Gene3D" id="1.25.40.840">
    <property type="entry name" value="CCR4-NOT transcription complex subunit 1 TTP binding domain"/>
    <property type="match status" value="1"/>
</dbReference>
<evidence type="ECO:0000259" key="2">
    <source>
        <dbReference type="Pfam" id="PF16417"/>
    </source>
</evidence>
<proteinExistence type="predicted"/>
<evidence type="ECO:0000313" key="3">
    <source>
        <dbReference type="EMBL" id="MBA4624622.1"/>
    </source>
</evidence>
<dbReference type="Gene3D" id="1.25.40.180">
    <property type="match status" value="1"/>
</dbReference>
<protein>
    <recommendedName>
        <fullName evidence="4">CCR4-NOT transcription complex subunit 1 CAF1-binding domain-containing protein</fullName>
    </recommendedName>
</protein>
<dbReference type="PANTHER" id="PTHR13162">
    <property type="entry name" value="CCR4-NOT TRANSCRIPTION COMPLEX"/>
    <property type="match status" value="1"/>
</dbReference>
<dbReference type="InterPro" id="IPR032191">
    <property type="entry name" value="CNOT1_CAF1_bind"/>
</dbReference>
<dbReference type="InterPro" id="IPR040398">
    <property type="entry name" value="Not1"/>
</dbReference>
<dbReference type="GO" id="GO:0060090">
    <property type="term" value="F:molecular adaptor activity"/>
    <property type="evidence" value="ECO:0007669"/>
    <property type="project" value="TreeGrafter"/>
</dbReference>
<dbReference type="PANTHER" id="PTHR13162:SF8">
    <property type="entry name" value="CCR4-NOT TRANSCRIPTION COMPLEX SUBUNIT 1"/>
    <property type="match status" value="1"/>
</dbReference>
<evidence type="ECO:0000259" key="1">
    <source>
        <dbReference type="Pfam" id="PF16415"/>
    </source>
</evidence>
<dbReference type="GO" id="GO:0030015">
    <property type="term" value="C:CCR4-NOT core complex"/>
    <property type="evidence" value="ECO:0007669"/>
    <property type="project" value="InterPro"/>
</dbReference>
<dbReference type="GO" id="GO:0000932">
    <property type="term" value="C:P-body"/>
    <property type="evidence" value="ECO:0007669"/>
    <property type="project" value="TreeGrafter"/>
</dbReference>
<feature type="domain" description="CCR4-NOT transcription complex subunit 1 TTP binding" evidence="2">
    <location>
        <begin position="1"/>
        <end position="68"/>
    </location>
</feature>
<dbReference type="EMBL" id="GISG01048300">
    <property type="protein sequence ID" value="MBA4624622.1"/>
    <property type="molecule type" value="Transcribed_RNA"/>
</dbReference>
<accession>A0A7C9CSI2</accession>
<reference evidence="3" key="2">
    <citation type="submission" date="2020-07" db="EMBL/GenBank/DDBJ databases">
        <authorList>
            <person name="Vera ALvarez R."/>
            <person name="Arias-Moreno D.M."/>
            <person name="Jimenez-Jacinto V."/>
            <person name="Jimenez-Bremont J.F."/>
            <person name="Swaminathan K."/>
            <person name="Moose S.P."/>
            <person name="Guerrero-Gonzalez M.L."/>
            <person name="Marino-Ramirez L."/>
            <person name="Landsman D."/>
            <person name="Rodriguez-Kessler M."/>
            <person name="Delgado-Sanchez P."/>
        </authorList>
    </citation>
    <scope>NUCLEOTIDE SEQUENCE</scope>
    <source>
        <tissue evidence="3">Cladode</tissue>
    </source>
</reference>
<sequence>MALCCVLDALRKAANSKMFAFGTKALEQFVDRLYEWPQYCNHILQISHMHGSHPELVACIEEVLAKSSHCENGPVDQLNVSSTTVNEMKRALDGPRIAWTKEVNSARFGFTMNIQTLVAAAERRETPLEAPTSEIQDQVSFIINNISAATIEAKAKEFSEILNEQYYPWFAEYMVIKRC</sequence>
<dbReference type="InterPro" id="IPR032193">
    <property type="entry name" value="CNOT1_TTP_bind"/>
</dbReference>
<dbReference type="Pfam" id="PF16415">
    <property type="entry name" value="CNOT1_CAF1_bind"/>
    <property type="match status" value="1"/>
</dbReference>
<name>A0A7C9CSI2_OPUST</name>
<dbReference type="InterPro" id="IPR038535">
    <property type="entry name" value="CNOT1_TTP_bind_sf"/>
</dbReference>
<dbReference type="Pfam" id="PF16417">
    <property type="entry name" value="CNOT1_TTP_bind"/>
    <property type="match status" value="1"/>
</dbReference>
<dbReference type="GO" id="GO:0017148">
    <property type="term" value="P:negative regulation of translation"/>
    <property type="evidence" value="ECO:0007669"/>
    <property type="project" value="InterPro"/>
</dbReference>
<reference evidence="3" key="1">
    <citation type="journal article" date="2013" name="J. Plant Res.">
        <title>Effect of fungi and light on seed germination of three Opuntia species from semiarid lands of central Mexico.</title>
        <authorList>
            <person name="Delgado-Sanchez P."/>
            <person name="Jimenez-Bremont J.F."/>
            <person name="Guerrero-Gonzalez Mde L."/>
            <person name="Flores J."/>
        </authorList>
    </citation>
    <scope>NUCLEOTIDE SEQUENCE</scope>
    <source>
        <tissue evidence="3">Cladode</tissue>
    </source>
</reference>
<evidence type="ECO:0008006" key="4">
    <source>
        <dbReference type="Google" id="ProtNLM"/>
    </source>
</evidence>
<dbReference type="GO" id="GO:0000288">
    <property type="term" value="P:nuclear-transcribed mRNA catabolic process, deadenylation-dependent decay"/>
    <property type="evidence" value="ECO:0007669"/>
    <property type="project" value="TreeGrafter"/>
</dbReference>